<gene>
    <name evidence="2" type="ORF">Tci_859000</name>
</gene>
<dbReference type="AlphaFoldDB" id="A0A699RKQ7"/>
<keyword evidence="1" id="KW-0472">Membrane</keyword>
<accession>A0A699RKQ7</accession>
<comment type="caution">
    <text evidence="2">The sequence shown here is derived from an EMBL/GenBank/DDBJ whole genome shotgun (WGS) entry which is preliminary data.</text>
</comment>
<organism evidence="2">
    <name type="scientific">Tanacetum cinerariifolium</name>
    <name type="common">Dalmatian daisy</name>
    <name type="synonym">Chrysanthemum cinerariifolium</name>
    <dbReference type="NCBI Taxonomy" id="118510"/>
    <lineage>
        <taxon>Eukaryota</taxon>
        <taxon>Viridiplantae</taxon>
        <taxon>Streptophyta</taxon>
        <taxon>Embryophyta</taxon>
        <taxon>Tracheophyta</taxon>
        <taxon>Spermatophyta</taxon>
        <taxon>Magnoliopsida</taxon>
        <taxon>eudicotyledons</taxon>
        <taxon>Gunneridae</taxon>
        <taxon>Pentapetalae</taxon>
        <taxon>asterids</taxon>
        <taxon>campanulids</taxon>
        <taxon>Asterales</taxon>
        <taxon>Asteraceae</taxon>
        <taxon>Asteroideae</taxon>
        <taxon>Anthemideae</taxon>
        <taxon>Anthemidinae</taxon>
        <taxon>Tanacetum</taxon>
    </lineage>
</organism>
<dbReference type="EMBL" id="BKCJ011108278">
    <property type="protein sequence ID" value="GFC87030.1"/>
    <property type="molecule type" value="Genomic_DNA"/>
</dbReference>
<keyword evidence="1" id="KW-0812">Transmembrane</keyword>
<proteinExistence type="predicted"/>
<feature type="non-terminal residue" evidence="2">
    <location>
        <position position="1"/>
    </location>
</feature>
<protein>
    <submittedName>
        <fullName evidence="2">Uncharacterized protein</fullName>
    </submittedName>
</protein>
<feature type="transmembrane region" description="Helical" evidence="1">
    <location>
        <begin position="61"/>
        <end position="82"/>
    </location>
</feature>
<evidence type="ECO:0000313" key="2">
    <source>
        <dbReference type="EMBL" id="GFC87030.1"/>
    </source>
</evidence>
<keyword evidence="1" id="KW-1133">Transmembrane helix</keyword>
<reference evidence="2" key="1">
    <citation type="journal article" date="2019" name="Sci. Rep.">
        <title>Draft genome of Tanacetum cinerariifolium, the natural source of mosquito coil.</title>
        <authorList>
            <person name="Yamashiro T."/>
            <person name="Shiraishi A."/>
            <person name="Satake H."/>
            <person name="Nakayama K."/>
        </authorList>
    </citation>
    <scope>NUCLEOTIDE SEQUENCE</scope>
</reference>
<sequence length="136" mass="15415">DIPLLVVIAFASPLGFGIVLLGKEEELEVDGLKYALRNRVLLWKSLKIRVLRLTVMKNSSLVRLTVLIEIISLKTILVVILLSRLMKSRRTCLIRNILMILNEITDCCGLTLLDVIMKYRIIIPSSGEWTLIIAMI</sequence>
<evidence type="ECO:0000256" key="1">
    <source>
        <dbReference type="SAM" id="Phobius"/>
    </source>
</evidence>
<name>A0A699RKQ7_TANCI</name>